<dbReference type="SUPFAM" id="SSF55136">
    <property type="entry name" value="Probable bacterial effector-binding domain"/>
    <property type="match status" value="1"/>
</dbReference>
<proteinExistence type="predicted"/>
<protein>
    <recommendedName>
        <fullName evidence="1">AraC effector-binding domain-containing protein</fullName>
    </recommendedName>
</protein>
<accession>A0AAD5UQ36</accession>
<dbReference type="Gene3D" id="3.20.80.10">
    <property type="entry name" value="Regulatory factor, effector binding domain"/>
    <property type="match status" value="1"/>
</dbReference>
<dbReference type="InterPro" id="IPR011256">
    <property type="entry name" value="Reg_factor_effector_dom_sf"/>
</dbReference>
<organism evidence="2 3">
    <name type="scientific">Boothiomyces macroporosus</name>
    <dbReference type="NCBI Taxonomy" id="261099"/>
    <lineage>
        <taxon>Eukaryota</taxon>
        <taxon>Fungi</taxon>
        <taxon>Fungi incertae sedis</taxon>
        <taxon>Chytridiomycota</taxon>
        <taxon>Chytridiomycota incertae sedis</taxon>
        <taxon>Chytridiomycetes</taxon>
        <taxon>Rhizophydiales</taxon>
        <taxon>Terramycetaceae</taxon>
        <taxon>Boothiomyces</taxon>
    </lineage>
</organism>
<gene>
    <name evidence="2" type="ORF">HK103_007340</name>
</gene>
<dbReference type="InterPro" id="IPR029442">
    <property type="entry name" value="GyrI-like"/>
</dbReference>
<sequence length="167" mass="18726">MTARLVKTEQDGYALVSRQVVKDFRFDLAFKQGEECLAPFIKKLNPKLTTAMAFSPSDPKMPGDCYYEPGYLITNPNAVKDGLAAYSGEGKDTLHVRKINAGEWLVFKHVGAYNTLNASWEKAKAEILKAGKQLNCTMDSLPYELYLNDMSNTPVDQLVTEIWLPIQ</sequence>
<reference evidence="2" key="1">
    <citation type="submission" date="2020-05" db="EMBL/GenBank/DDBJ databases">
        <title>Phylogenomic resolution of chytrid fungi.</title>
        <authorList>
            <person name="Stajich J.E."/>
            <person name="Amses K."/>
            <person name="Simmons R."/>
            <person name="Seto K."/>
            <person name="Myers J."/>
            <person name="Bonds A."/>
            <person name="Quandt C.A."/>
            <person name="Barry K."/>
            <person name="Liu P."/>
            <person name="Grigoriev I."/>
            <person name="Longcore J.E."/>
            <person name="James T.Y."/>
        </authorList>
    </citation>
    <scope>NUCLEOTIDE SEQUENCE</scope>
    <source>
        <strain evidence="2">PLAUS21</strain>
    </source>
</reference>
<dbReference type="Proteomes" id="UP001210925">
    <property type="component" value="Unassembled WGS sequence"/>
</dbReference>
<dbReference type="Pfam" id="PF06445">
    <property type="entry name" value="GyrI-like"/>
    <property type="match status" value="1"/>
</dbReference>
<dbReference type="InterPro" id="IPR010499">
    <property type="entry name" value="AraC_E-bd"/>
</dbReference>
<dbReference type="EMBL" id="JADGKB010000009">
    <property type="protein sequence ID" value="KAJ3260777.1"/>
    <property type="molecule type" value="Genomic_DNA"/>
</dbReference>
<dbReference type="AlphaFoldDB" id="A0AAD5UQ36"/>
<comment type="caution">
    <text evidence="2">The sequence shown here is derived from an EMBL/GenBank/DDBJ whole genome shotgun (WGS) entry which is preliminary data.</text>
</comment>
<dbReference type="SMART" id="SM00871">
    <property type="entry name" value="AraC_E_bind"/>
    <property type="match status" value="1"/>
</dbReference>
<evidence type="ECO:0000259" key="1">
    <source>
        <dbReference type="SMART" id="SM00871"/>
    </source>
</evidence>
<evidence type="ECO:0000313" key="2">
    <source>
        <dbReference type="EMBL" id="KAJ3260777.1"/>
    </source>
</evidence>
<name>A0AAD5UQ36_9FUNG</name>
<keyword evidence="3" id="KW-1185">Reference proteome</keyword>
<feature type="domain" description="AraC effector-binding" evidence="1">
    <location>
        <begin position="1"/>
        <end position="167"/>
    </location>
</feature>
<evidence type="ECO:0000313" key="3">
    <source>
        <dbReference type="Proteomes" id="UP001210925"/>
    </source>
</evidence>